<dbReference type="EMBL" id="CP001700">
    <property type="protein sequence ID" value="ACU77227.1"/>
    <property type="molecule type" value="Genomic_DNA"/>
</dbReference>
<dbReference type="Gene3D" id="3.10.180.10">
    <property type="entry name" value="2,3-Dihydroxybiphenyl 1,2-Dioxygenase, domain 1"/>
    <property type="match status" value="1"/>
</dbReference>
<proteinExistence type="predicted"/>
<dbReference type="Pfam" id="PF18029">
    <property type="entry name" value="Glyoxalase_6"/>
    <property type="match status" value="1"/>
</dbReference>
<dbReference type="PANTHER" id="PTHR35908:SF1">
    <property type="entry name" value="CONSERVED PROTEIN"/>
    <property type="match status" value="1"/>
</dbReference>
<keyword evidence="2" id="KW-0560">Oxidoreductase</keyword>
<dbReference type="InParanoid" id="C7PWX0"/>
<evidence type="ECO:0000313" key="2">
    <source>
        <dbReference type="EMBL" id="ACU77227.1"/>
    </source>
</evidence>
<evidence type="ECO:0000313" key="3">
    <source>
        <dbReference type="Proteomes" id="UP000000851"/>
    </source>
</evidence>
<dbReference type="eggNOG" id="COG0346">
    <property type="taxonomic scope" value="Bacteria"/>
</dbReference>
<dbReference type="OrthoDB" id="1645442at2"/>
<organism evidence="2 3">
    <name type="scientific">Catenulispora acidiphila (strain DSM 44928 / JCM 14897 / NBRC 102108 / NRRL B-24433 / ID139908)</name>
    <dbReference type="NCBI Taxonomy" id="479433"/>
    <lineage>
        <taxon>Bacteria</taxon>
        <taxon>Bacillati</taxon>
        <taxon>Actinomycetota</taxon>
        <taxon>Actinomycetes</taxon>
        <taxon>Catenulisporales</taxon>
        <taxon>Catenulisporaceae</taxon>
        <taxon>Catenulispora</taxon>
    </lineage>
</organism>
<dbReference type="InterPro" id="IPR041581">
    <property type="entry name" value="Glyoxalase_6"/>
</dbReference>
<dbReference type="SUPFAM" id="SSF54593">
    <property type="entry name" value="Glyoxalase/Bleomycin resistance protein/Dihydroxybiphenyl dioxygenase"/>
    <property type="match status" value="1"/>
</dbReference>
<reference evidence="2 3" key="1">
    <citation type="journal article" date="2009" name="Stand. Genomic Sci.">
        <title>Complete genome sequence of Catenulispora acidiphila type strain (ID 139908).</title>
        <authorList>
            <person name="Copeland A."/>
            <person name="Lapidus A."/>
            <person name="Glavina Del Rio T."/>
            <person name="Nolan M."/>
            <person name="Lucas S."/>
            <person name="Chen F."/>
            <person name="Tice H."/>
            <person name="Cheng J.F."/>
            <person name="Bruce D."/>
            <person name="Goodwin L."/>
            <person name="Pitluck S."/>
            <person name="Mikhailova N."/>
            <person name="Pati A."/>
            <person name="Ivanova N."/>
            <person name="Mavromatis K."/>
            <person name="Chen A."/>
            <person name="Palaniappan K."/>
            <person name="Chain P."/>
            <person name="Land M."/>
            <person name="Hauser L."/>
            <person name="Chang Y.J."/>
            <person name="Jeffries C.D."/>
            <person name="Chertkov O."/>
            <person name="Brettin T."/>
            <person name="Detter J.C."/>
            <person name="Han C."/>
            <person name="Ali Z."/>
            <person name="Tindall B.J."/>
            <person name="Goker M."/>
            <person name="Bristow J."/>
            <person name="Eisen J.A."/>
            <person name="Markowitz V."/>
            <person name="Hugenholtz P."/>
            <person name="Kyrpides N.C."/>
            <person name="Klenk H.P."/>
        </authorList>
    </citation>
    <scope>NUCLEOTIDE SEQUENCE [LARGE SCALE GENOMIC DNA]</scope>
    <source>
        <strain evidence="3">DSM 44928 / JCM 14897 / NBRC 102108 / NRRL B-24433 / ID139908</strain>
    </source>
</reference>
<keyword evidence="3" id="KW-1185">Reference proteome</keyword>
<dbReference type="HOGENOM" id="CLU_108054_2_1_11"/>
<dbReference type="InterPro" id="IPR037523">
    <property type="entry name" value="VOC_core"/>
</dbReference>
<dbReference type="AlphaFoldDB" id="C7PWX0"/>
<protein>
    <submittedName>
        <fullName evidence="2">Glyoxalase/bleomycin resistance protein/dioxygenase</fullName>
    </submittedName>
</protein>
<dbReference type="CDD" id="cd06587">
    <property type="entry name" value="VOC"/>
    <property type="match status" value="1"/>
</dbReference>
<keyword evidence="2" id="KW-0223">Dioxygenase</keyword>
<evidence type="ECO:0000259" key="1">
    <source>
        <dbReference type="PROSITE" id="PS51819"/>
    </source>
</evidence>
<dbReference type="STRING" id="479433.Caci_8404"/>
<dbReference type="Proteomes" id="UP000000851">
    <property type="component" value="Chromosome"/>
</dbReference>
<dbReference type="RefSeq" id="WP_015796952.1">
    <property type="nucleotide sequence ID" value="NC_013131.1"/>
</dbReference>
<dbReference type="KEGG" id="cai:Caci_8404"/>
<feature type="domain" description="VOC" evidence="1">
    <location>
        <begin position="6"/>
        <end position="118"/>
    </location>
</feature>
<accession>C7PWX0</accession>
<dbReference type="PANTHER" id="PTHR35908">
    <property type="entry name" value="HYPOTHETICAL FUSION PROTEIN"/>
    <property type="match status" value="1"/>
</dbReference>
<gene>
    <name evidence="2" type="ordered locus">Caci_8404</name>
</gene>
<name>C7PWX0_CATAD</name>
<dbReference type="PROSITE" id="PS51819">
    <property type="entry name" value="VOC"/>
    <property type="match status" value="1"/>
</dbReference>
<dbReference type="GO" id="GO:0051213">
    <property type="term" value="F:dioxygenase activity"/>
    <property type="evidence" value="ECO:0007669"/>
    <property type="project" value="UniProtKB-KW"/>
</dbReference>
<sequence>MNAPLTLTTIMFDCADPVALATFYSNATGWPVTDTDETFVYVGEGPITLAFQHVPDYRPPAWPDPAKHAHLDFQTPDKPQAIQHLLAAGAKLPDFQPGADRWTVLTDPEGHPFCVAAA</sequence>
<dbReference type="InterPro" id="IPR029068">
    <property type="entry name" value="Glyas_Bleomycin-R_OHBP_Dase"/>
</dbReference>